<comment type="similarity">
    <text evidence="3 8">Belongs to the COQ9 family.</text>
</comment>
<dbReference type="PANTHER" id="PTHR21427">
    <property type="entry name" value="UBIQUINONE BIOSYNTHESIS PROTEIN COQ9, MITOCHONDRIAL"/>
    <property type="match status" value="1"/>
</dbReference>
<comment type="function">
    <text evidence="8">Membrane-associated protein that warps the membrane surface to access and bind aromatic isoprenes with high specificity, including ubiquinone (CoQ) isoprene intermediates and presents them directly to Coq7, therefore facilitating the Coq7-mediated hydroxylase step. Participates in the biosynthesis of coenzyme Q, also named ubiquinone, an essential lipid-soluble electron transporter for aerobic cellular respiration.</text>
</comment>
<dbReference type="PANTHER" id="PTHR21427:SF19">
    <property type="entry name" value="UBIQUINONE BIOSYNTHESIS PROTEIN COQ9, MITOCHONDRIAL"/>
    <property type="match status" value="1"/>
</dbReference>
<comment type="pathway">
    <text evidence="2 8">Cofactor biosynthesis; ubiquinone biosynthesis.</text>
</comment>
<dbReference type="GO" id="GO:0008289">
    <property type="term" value="F:lipid binding"/>
    <property type="evidence" value="ECO:0007669"/>
    <property type="project" value="UniProtKB-UniRule"/>
</dbReference>
<evidence type="ECO:0000256" key="1">
    <source>
        <dbReference type="ARBA" id="ARBA00004173"/>
    </source>
</evidence>
<dbReference type="GO" id="GO:0006744">
    <property type="term" value="P:ubiquinone biosynthetic process"/>
    <property type="evidence" value="ECO:0007669"/>
    <property type="project" value="UniProtKB-UniRule"/>
</dbReference>
<evidence type="ECO:0000256" key="5">
    <source>
        <dbReference type="ARBA" id="ARBA00022946"/>
    </source>
</evidence>
<dbReference type="NCBIfam" id="TIGR02396">
    <property type="entry name" value="diverge_rpsU"/>
    <property type="match status" value="1"/>
</dbReference>
<dbReference type="EMBL" id="HBIA01017940">
    <property type="protein sequence ID" value="CAE0237109.1"/>
    <property type="molecule type" value="Transcribed_RNA"/>
</dbReference>
<keyword evidence="5" id="KW-0809">Transit peptide</keyword>
<dbReference type="UniPathway" id="UPA00232"/>
<dbReference type="AlphaFoldDB" id="A0A7S3FXP4"/>
<feature type="domain" description="COQ9 C-terminal" evidence="9">
    <location>
        <begin position="74"/>
        <end position="143"/>
    </location>
</feature>
<gene>
    <name evidence="10" type="ORF">SRAS04492_LOCUS8918</name>
</gene>
<reference evidence="10" key="1">
    <citation type="submission" date="2021-01" db="EMBL/GenBank/DDBJ databases">
        <authorList>
            <person name="Corre E."/>
            <person name="Pelletier E."/>
            <person name="Niang G."/>
            <person name="Scheremetjew M."/>
            <person name="Finn R."/>
            <person name="Kale V."/>
            <person name="Holt S."/>
            <person name="Cochrane G."/>
            <person name="Meng A."/>
            <person name="Brown T."/>
            <person name="Cohen L."/>
        </authorList>
    </citation>
    <scope>NUCLEOTIDE SEQUENCE</scope>
    <source>
        <strain evidence="10">Ras09</strain>
    </source>
</reference>
<protein>
    <recommendedName>
        <fullName evidence="8">Ubiquinone biosynthesis protein</fullName>
    </recommendedName>
</protein>
<evidence type="ECO:0000259" key="9">
    <source>
        <dbReference type="Pfam" id="PF08511"/>
    </source>
</evidence>
<sequence length="197" mass="23003">MDQWLEQTKEDLQSYSIEKPDLENVGATRDVPFAELDTQEMLFAGLKTRLQLMSPYIDKWPQAMVLGLKPQNVRTTLGKLHAIQDEIWFQAGDRSNDISWYAKRMMLFKIYCLTETYMLQDKSADFADTWLFLERRIKEADDLHHTISQSKTLGETVSKGVFSIMSILSPSNLNMDDKKMKDMQEELHKQQNKTKDE</sequence>
<dbReference type="GO" id="GO:0005743">
    <property type="term" value="C:mitochondrial inner membrane"/>
    <property type="evidence" value="ECO:0007669"/>
    <property type="project" value="TreeGrafter"/>
</dbReference>
<evidence type="ECO:0000313" key="10">
    <source>
        <dbReference type="EMBL" id="CAE0237109.1"/>
    </source>
</evidence>
<keyword evidence="4 8" id="KW-0831">Ubiquinone biosynthesis</keyword>
<evidence type="ECO:0000256" key="6">
    <source>
        <dbReference type="ARBA" id="ARBA00023121"/>
    </source>
</evidence>
<proteinExistence type="inferred from homology"/>
<organism evidence="10">
    <name type="scientific">Strombidium rassoulzadegani</name>
    <dbReference type="NCBI Taxonomy" id="1082188"/>
    <lineage>
        <taxon>Eukaryota</taxon>
        <taxon>Sar</taxon>
        <taxon>Alveolata</taxon>
        <taxon>Ciliophora</taxon>
        <taxon>Intramacronucleata</taxon>
        <taxon>Spirotrichea</taxon>
        <taxon>Oligotrichia</taxon>
        <taxon>Strombidiidae</taxon>
        <taxon>Strombidium</taxon>
    </lineage>
</organism>
<accession>A0A7S3FXP4</accession>
<dbReference type="Gene3D" id="1.10.357.10">
    <property type="entry name" value="Tetracycline Repressor, domain 2"/>
    <property type="match status" value="1"/>
</dbReference>
<evidence type="ECO:0000256" key="4">
    <source>
        <dbReference type="ARBA" id="ARBA00022688"/>
    </source>
</evidence>
<keyword evidence="7 8" id="KW-0496">Mitochondrion</keyword>
<dbReference type="InterPro" id="IPR013718">
    <property type="entry name" value="COQ9_C"/>
</dbReference>
<evidence type="ECO:0000256" key="7">
    <source>
        <dbReference type="ARBA" id="ARBA00023128"/>
    </source>
</evidence>
<evidence type="ECO:0000256" key="8">
    <source>
        <dbReference type="RuleBase" id="RU366063"/>
    </source>
</evidence>
<comment type="subcellular location">
    <subcellularLocation>
        <location evidence="1 8">Mitochondrion</location>
    </subcellularLocation>
</comment>
<evidence type="ECO:0000256" key="3">
    <source>
        <dbReference type="ARBA" id="ARBA00010766"/>
    </source>
</evidence>
<keyword evidence="6 8" id="KW-0446">Lipid-binding</keyword>
<name>A0A7S3FXP4_9SPIT</name>
<dbReference type="InterPro" id="IPR012762">
    <property type="entry name" value="Ubiq_biosynth_COQ9"/>
</dbReference>
<dbReference type="Pfam" id="PF08511">
    <property type="entry name" value="COQ9"/>
    <property type="match status" value="1"/>
</dbReference>
<evidence type="ECO:0000256" key="2">
    <source>
        <dbReference type="ARBA" id="ARBA00004749"/>
    </source>
</evidence>